<dbReference type="GO" id="GO:0030170">
    <property type="term" value="F:pyridoxal phosphate binding"/>
    <property type="evidence" value="ECO:0007669"/>
    <property type="project" value="UniProtKB-UniRule"/>
</dbReference>
<comment type="cofactor">
    <cofactor evidence="3">
        <name>pyridoxal 5'-phosphate</name>
        <dbReference type="ChEBI" id="CHEBI:597326"/>
    </cofactor>
</comment>
<evidence type="ECO:0000259" key="5">
    <source>
        <dbReference type="Pfam" id="PF01168"/>
    </source>
</evidence>
<dbReference type="SUPFAM" id="SSF51419">
    <property type="entry name" value="PLP-binding barrel"/>
    <property type="match status" value="1"/>
</dbReference>
<dbReference type="NCBIfam" id="TIGR00044">
    <property type="entry name" value="YggS family pyridoxal phosphate-dependent enzyme"/>
    <property type="match status" value="1"/>
</dbReference>
<keyword evidence="7" id="KW-1185">Reference proteome</keyword>
<dbReference type="Pfam" id="PF01168">
    <property type="entry name" value="Ala_racemase_N"/>
    <property type="match status" value="1"/>
</dbReference>
<dbReference type="PIRSF" id="PIRSF004848">
    <property type="entry name" value="YBL036c_PLPDEIII"/>
    <property type="match status" value="1"/>
</dbReference>
<dbReference type="FunFam" id="3.20.20.10:FF:000011">
    <property type="entry name" value="Pyridoxal phosphate homeostasis protein"/>
    <property type="match status" value="1"/>
</dbReference>
<comment type="function">
    <text evidence="2">Pyridoxal 5'-phosphate (PLP)-binding protein, which is involved in PLP homeostasis.</text>
</comment>
<dbReference type="AlphaFoldDB" id="A0A239A6Y0"/>
<dbReference type="PANTHER" id="PTHR10146:SF14">
    <property type="entry name" value="PYRIDOXAL PHOSPHATE HOMEOSTASIS PROTEIN"/>
    <property type="match status" value="1"/>
</dbReference>
<evidence type="ECO:0000313" key="6">
    <source>
        <dbReference type="EMBL" id="SNR91182.1"/>
    </source>
</evidence>
<evidence type="ECO:0000313" key="7">
    <source>
        <dbReference type="Proteomes" id="UP000198304"/>
    </source>
</evidence>
<keyword evidence="1 2" id="KW-0663">Pyridoxal phosphate</keyword>
<dbReference type="PROSITE" id="PS01211">
    <property type="entry name" value="UPF0001"/>
    <property type="match status" value="1"/>
</dbReference>
<proteinExistence type="inferred from homology"/>
<evidence type="ECO:0000256" key="1">
    <source>
        <dbReference type="ARBA" id="ARBA00022898"/>
    </source>
</evidence>
<dbReference type="CDD" id="cd00635">
    <property type="entry name" value="PLPDE_III_YBL036c_like"/>
    <property type="match status" value="1"/>
</dbReference>
<evidence type="ECO:0000256" key="2">
    <source>
        <dbReference type="HAMAP-Rule" id="MF_02087"/>
    </source>
</evidence>
<dbReference type="Gene3D" id="3.20.20.10">
    <property type="entry name" value="Alanine racemase"/>
    <property type="match status" value="1"/>
</dbReference>
<protein>
    <recommendedName>
        <fullName evidence="2">Pyridoxal phosphate homeostasis protein</fullName>
        <shortName evidence="2">PLP homeostasis protein</shortName>
    </recommendedName>
</protein>
<dbReference type="InterPro" id="IPR029066">
    <property type="entry name" value="PLP-binding_barrel"/>
</dbReference>
<feature type="domain" description="Alanine racemase N-terminal" evidence="5">
    <location>
        <begin position="20"/>
        <end position="229"/>
    </location>
</feature>
<dbReference type="HAMAP" id="MF_02087">
    <property type="entry name" value="PLP_homeostasis"/>
    <property type="match status" value="1"/>
</dbReference>
<dbReference type="InterPro" id="IPR011078">
    <property type="entry name" value="PyrdxlP_homeostasis"/>
</dbReference>
<feature type="modified residue" description="N6-(pyridoxal phosphate)lysine" evidence="2 3">
    <location>
        <position position="37"/>
    </location>
</feature>
<name>A0A239A6Y0_9FIRM</name>
<evidence type="ECO:0000256" key="4">
    <source>
        <dbReference type="RuleBase" id="RU004514"/>
    </source>
</evidence>
<dbReference type="EMBL" id="FZOJ01000001">
    <property type="protein sequence ID" value="SNR91182.1"/>
    <property type="molecule type" value="Genomic_DNA"/>
</dbReference>
<dbReference type="Proteomes" id="UP000198304">
    <property type="component" value="Unassembled WGS sequence"/>
</dbReference>
<reference evidence="7" key="1">
    <citation type="submission" date="2017-06" db="EMBL/GenBank/DDBJ databases">
        <authorList>
            <person name="Varghese N."/>
            <person name="Submissions S."/>
        </authorList>
    </citation>
    <scope>NUCLEOTIDE SEQUENCE [LARGE SCALE GENOMIC DNA]</scope>
    <source>
        <strain evidence="7">SCA</strain>
    </source>
</reference>
<gene>
    <name evidence="6" type="ORF">SAMN05446037_1001372</name>
</gene>
<sequence>MAVDIEMNLKDVQEKIQKAVVKADRNLQEVQLIAVTKTVEPEAMERAIELGVTHVGENKVQELTRKYEIIGDKVKWHMIGHLQKNKVKYIIDKVALIHSLDSYELADEIDKRAKQIGQVMQCLLQVNVSGEESKYGVEPKDVDELLHRISLLKHIEIVGLMTMAPYTDEPEEVRVFFKKLKQLSNDIKEKKIHNIKMHYLSMGMSNDFEVAIEEGASLVRIGSKIFGERNY</sequence>
<comment type="similarity">
    <text evidence="2 4">Belongs to the pyridoxal phosphate-binding protein YggS/PROSC family.</text>
</comment>
<dbReference type="InterPro" id="IPR001608">
    <property type="entry name" value="Ala_racemase_N"/>
</dbReference>
<organism evidence="6 7">
    <name type="scientific">Anaerovirgula multivorans</name>
    <dbReference type="NCBI Taxonomy" id="312168"/>
    <lineage>
        <taxon>Bacteria</taxon>
        <taxon>Bacillati</taxon>
        <taxon>Bacillota</taxon>
        <taxon>Clostridia</taxon>
        <taxon>Peptostreptococcales</taxon>
        <taxon>Natronincolaceae</taxon>
        <taxon>Anaerovirgula</taxon>
    </lineage>
</organism>
<accession>A0A239A6Y0</accession>
<dbReference type="PANTHER" id="PTHR10146">
    <property type="entry name" value="PROLINE SYNTHETASE CO-TRANSCRIBED BACTERIAL HOMOLOG PROTEIN"/>
    <property type="match status" value="1"/>
</dbReference>
<evidence type="ECO:0000256" key="3">
    <source>
        <dbReference type="PIRSR" id="PIRSR004848-1"/>
    </source>
</evidence>